<gene>
    <name evidence="5" type="ORF">SAMN05444141_107117</name>
</gene>
<reference evidence="6" key="1">
    <citation type="submission" date="2016-10" db="EMBL/GenBank/DDBJ databases">
        <authorList>
            <person name="Varghese N."/>
            <person name="Submissions S."/>
        </authorList>
    </citation>
    <scope>NUCLEOTIDE SEQUENCE [LARGE SCALE GENOMIC DNA]</scope>
    <source>
        <strain evidence="6">DSM 17465</strain>
    </source>
</reference>
<dbReference type="Pfam" id="PF12852">
    <property type="entry name" value="Cupin_6"/>
    <property type="match status" value="1"/>
</dbReference>
<evidence type="ECO:0000256" key="1">
    <source>
        <dbReference type="ARBA" id="ARBA00023015"/>
    </source>
</evidence>
<keyword evidence="1" id="KW-0805">Transcription regulation</keyword>
<keyword evidence="3" id="KW-0804">Transcription</keyword>
<dbReference type="InterPro" id="IPR018060">
    <property type="entry name" value="HTH_AraC"/>
</dbReference>
<evidence type="ECO:0000313" key="6">
    <source>
        <dbReference type="Proteomes" id="UP000183371"/>
    </source>
</evidence>
<dbReference type="Proteomes" id="UP000183371">
    <property type="component" value="Unassembled WGS sequence"/>
</dbReference>
<keyword evidence="2" id="KW-0238">DNA-binding</keyword>
<dbReference type="InterPro" id="IPR009057">
    <property type="entry name" value="Homeodomain-like_sf"/>
</dbReference>
<evidence type="ECO:0000256" key="3">
    <source>
        <dbReference type="ARBA" id="ARBA00023163"/>
    </source>
</evidence>
<evidence type="ECO:0000256" key="2">
    <source>
        <dbReference type="ARBA" id="ARBA00023125"/>
    </source>
</evidence>
<dbReference type="PANTHER" id="PTHR46796">
    <property type="entry name" value="HTH-TYPE TRANSCRIPTIONAL ACTIVATOR RHAS-RELATED"/>
    <property type="match status" value="1"/>
</dbReference>
<dbReference type="SMART" id="SM00342">
    <property type="entry name" value="HTH_ARAC"/>
    <property type="match status" value="1"/>
</dbReference>
<keyword evidence="6" id="KW-1185">Reference proteome</keyword>
<dbReference type="PANTHER" id="PTHR46796:SF13">
    <property type="entry name" value="HTH-TYPE TRANSCRIPTIONAL ACTIVATOR RHAS"/>
    <property type="match status" value="1"/>
</dbReference>
<dbReference type="PROSITE" id="PS00041">
    <property type="entry name" value="HTH_ARAC_FAMILY_1"/>
    <property type="match status" value="1"/>
</dbReference>
<dbReference type="Gene3D" id="1.10.10.60">
    <property type="entry name" value="Homeodomain-like"/>
    <property type="match status" value="2"/>
</dbReference>
<dbReference type="InterPro" id="IPR050204">
    <property type="entry name" value="AraC_XylS_family_regulators"/>
</dbReference>
<sequence>MPYGPKLVPFRPDMYHSIAWAVIDDCMDMHFILDEMEIQAHPFALCELNGACDLDLDKDPLATLHYVLAGEGELVLPGRPAIPVRKGSLILVPALKKHVLRSFGRVQDPIPSCNPDKLKMAHLIHNSESQDKGQLIAICSRISLSLRQMENLIDLVQEPIVEYQAGEDACEAPIRRLLLELANPAPGSLAMVRALLMQCMIELMRRRFNDQHGGLEWMAALRDPRMWPVLRHILDTPGEPHSVESLASLAGMSRSGFAKRFQEAYGSGPMELLRDVRMRRAATMLLETDHPIERVSHLIGFRSRSAFSRAFEAAIGISPQKFRMQRKN</sequence>
<dbReference type="InterPro" id="IPR032783">
    <property type="entry name" value="AraC_lig"/>
</dbReference>
<accession>A0A1I7D138</accession>
<dbReference type="GO" id="GO:0043565">
    <property type="term" value="F:sequence-specific DNA binding"/>
    <property type="evidence" value="ECO:0007669"/>
    <property type="project" value="InterPro"/>
</dbReference>
<proteinExistence type="predicted"/>
<evidence type="ECO:0000313" key="5">
    <source>
        <dbReference type="EMBL" id="SFU05306.1"/>
    </source>
</evidence>
<dbReference type="EMBL" id="FPBD01000007">
    <property type="protein sequence ID" value="SFU05306.1"/>
    <property type="molecule type" value="Genomic_DNA"/>
</dbReference>
<organism evidence="5 6">
    <name type="scientific">Pseudovibrio denitrificans</name>
    <dbReference type="NCBI Taxonomy" id="258256"/>
    <lineage>
        <taxon>Bacteria</taxon>
        <taxon>Pseudomonadati</taxon>
        <taxon>Pseudomonadota</taxon>
        <taxon>Alphaproteobacteria</taxon>
        <taxon>Hyphomicrobiales</taxon>
        <taxon>Stappiaceae</taxon>
        <taxon>Pseudovibrio</taxon>
    </lineage>
</organism>
<name>A0A1I7D138_9HYPH</name>
<dbReference type="GO" id="GO:0003700">
    <property type="term" value="F:DNA-binding transcription factor activity"/>
    <property type="evidence" value="ECO:0007669"/>
    <property type="project" value="InterPro"/>
</dbReference>
<dbReference type="InterPro" id="IPR018062">
    <property type="entry name" value="HTH_AraC-typ_CS"/>
</dbReference>
<feature type="domain" description="HTH araC/xylS-type" evidence="4">
    <location>
        <begin position="227"/>
        <end position="325"/>
    </location>
</feature>
<dbReference type="Pfam" id="PF12833">
    <property type="entry name" value="HTH_18"/>
    <property type="match status" value="1"/>
</dbReference>
<protein>
    <submittedName>
        <fullName evidence="5">Cupin</fullName>
    </submittedName>
</protein>
<dbReference type="SUPFAM" id="SSF46689">
    <property type="entry name" value="Homeodomain-like"/>
    <property type="match status" value="2"/>
</dbReference>
<evidence type="ECO:0000259" key="4">
    <source>
        <dbReference type="PROSITE" id="PS01124"/>
    </source>
</evidence>
<dbReference type="AlphaFoldDB" id="A0A1I7D138"/>
<dbReference type="PROSITE" id="PS01124">
    <property type="entry name" value="HTH_ARAC_FAMILY_2"/>
    <property type="match status" value="1"/>
</dbReference>